<dbReference type="Proteomes" id="UP000663880">
    <property type="component" value="Unassembled WGS sequence"/>
</dbReference>
<keyword evidence="1" id="KW-0732">Signal</keyword>
<reference evidence="2" key="1">
    <citation type="submission" date="2021-02" db="EMBL/GenBank/DDBJ databases">
        <authorList>
            <person name="Steward A R."/>
        </authorList>
    </citation>
    <scope>NUCLEOTIDE SEQUENCE</scope>
</reference>
<organism evidence="2 3">
    <name type="scientific">Pieris macdunnoughi</name>
    <dbReference type="NCBI Taxonomy" id="345717"/>
    <lineage>
        <taxon>Eukaryota</taxon>
        <taxon>Metazoa</taxon>
        <taxon>Ecdysozoa</taxon>
        <taxon>Arthropoda</taxon>
        <taxon>Hexapoda</taxon>
        <taxon>Insecta</taxon>
        <taxon>Pterygota</taxon>
        <taxon>Neoptera</taxon>
        <taxon>Endopterygota</taxon>
        <taxon>Lepidoptera</taxon>
        <taxon>Glossata</taxon>
        <taxon>Ditrysia</taxon>
        <taxon>Papilionoidea</taxon>
        <taxon>Pieridae</taxon>
        <taxon>Pierinae</taxon>
        <taxon>Pieris</taxon>
    </lineage>
</organism>
<evidence type="ECO:0000313" key="2">
    <source>
        <dbReference type="EMBL" id="CAF4860595.1"/>
    </source>
</evidence>
<feature type="chain" id="PRO_5033007412" description="Secreted protein" evidence="1">
    <location>
        <begin position="19"/>
        <end position="88"/>
    </location>
</feature>
<name>A0A821SN25_9NEOP</name>
<sequence length="88" mass="9441">MNTTIVFLVLGLVVLASCAPRTKDSDSLHLARGSPQYIKGNVPGVKGNSRPPPNISLRKGEYMCGNKVCKLLPGEIPKGCNGICQYRV</sequence>
<keyword evidence="3" id="KW-1185">Reference proteome</keyword>
<comment type="caution">
    <text evidence="2">The sequence shown here is derived from an EMBL/GenBank/DDBJ whole genome shotgun (WGS) entry which is preliminary data.</text>
</comment>
<dbReference type="EMBL" id="CAJOBZ010000019">
    <property type="protein sequence ID" value="CAF4860595.1"/>
    <property type="molecule type" value="Genomic_DNA"/>
</dbReference>
<evidence type="ECO:0000256" key="1">
    <source>
        <dbReference type="SAM" id="SignalP"/>
    </source>
</evidence>
<dbReference type="OrthoDB" id="7438460at2759"/>
<feature type="signal peptide" evidence="1">
    <location>
        <begin position="1"/>
        <end position="18"/>
    </location>
</feature>
<evidence type="ECO:0008006" key="4">
    <source>
        <dbReference type="Google" id="ProtNLM"/>
    </source>
</evidence>
<proteinExistence type="predicted"/>
<protein>
    <recommendedName>
        <fullName evidence="4">Secreted protein</fullName>
    </recommendedName>
</protein>
<evidence type="ECO:0000313" key="3">
    <source>
        <dbReference type="Proteomes" id="UP000663880"/>
    </source>
</evidence>
<accession>A0A821SN25</accession>
<gene>
    <name evidence="2" type="ORF">PMACD_LOCUS7883</name>
</gene>
<dbReference type="AlphaFoldDB" id="A0A821SN25"/>